<name>A0AA38LH41_TAXCH</name>
<dbReference type="PANTHER" id="PTHR31460">
    <property type="match status" value="1"/>
</dbReference>
<dbReference type="GO" id="GO:0005783">
    <property type="term" value="C:endoplasmic reticulum"/>
    <property type="evidence" value="ECO:0007669"/>
    <property type="project" value="TreeGrafter"/>
</dbReference>
<dbReference type="Proteomes" id="UP000824469">
    <property type="component" value="Unassembled WGS sequence"/>
</dbReference>
<accession>A0AA38LH41</accession>
<sequence>MCASLLLVGDGLALLSPERLVVAGMPSARIVESRDDWRSAKLTHKYVGPMHRFASSVTVKDGKAFVSHLFGFGLRNRTHLITE</sequence>
<comment type="caution">
    <text evidence="1">The sequence shown here is derived from an EMBL/GenBank/DDBJ whole genome shotgun (WGS) entry which is preliminary data.</text>
</comment>
<protein>
    <submittedName>
        <fullName evidence="1">Uncharacterized protein</fullName>
    </submittedName>
</protein>
<feature type="non-terminal residue" evidence="1">
    <location>
        <position position="83"/>
    </location>
</feature>
<dbReference type="PANTHER" id="PTHR31460:SF0">
    <property type="entry name" value="CALCIUM-DEPENDENT PHOSPHOTRIESTERASE SUPERFAMILY PROTEIN-RELATED"/>
    <property type="match status" value="1"/>
</dbReference>
<keyword evidence="2" id="KW-1185">Reference proteome</keyword>
<dbReference type="AlphaFoldDB" id="A0AA38LH41"/>
<proteinExistence type="predicted"/>
<dbReference type="EMBL" id="JAHRHJ020000004">
    <property type="protein sequence ID" value="KAH9320407.1"/>
    <property type="molecule type" value="Genomic_DNA"/>
</dbReference>
<gene>
    <name evidence="1" type="ORF">KI387_044507</name>
</gene>
<dbReference type="InterPro" id="IPR053224">
    <property type="entry name" value="Sensory_adhesion_molecule"/>
</dbReference>
<evidence type="ECO:0000313" key="2">
    <source>
        <dbReference type="Proteomes" id="UP000824469"/>
    </source>
</evidence>
<organism evidence="1 2">
    <name type="scientific">Taxus chinensis</name>
    <name type="common">Chinese yew</name>
    <name type="synonym">Taxus wallichiana var. chinensis</name>
    <dbReference type="NCBI Taxonomy" id="29808"/>
    <lineage>
        <taxon>Eukaryota</taxon>
        <taxon>Viridiplantae</taxon>
        <taxon>Streptophyta</taxon>
        <taxon>Embryophyta</taxon>
        <taxon>Tracheophyta</taxon>
        <taxon>Spermatophyta</taxon>
        <taxon>Pinopsida</taxon>
        <taxon>Pinidae</taxon>
        <taxon>Conifers II</taxon>
        <taxon>Cupressales</taxon>
        <taxon>Taxaceae</taxon>
        <taxon>Taxus</taxon>
    </lineage>
</organism>
<reference evidence="1 2" key="1">
    <citation type="journal article" date="2021" name="Nat. Plants">
        <title>The Taxus genome provides insights into paclitaxel biosynthesis.</title>
        <authorList>
            <person name="Xiong X."/>
            <person name="Gou J."/>
            <person name="Liao Q."/>
            <person name="Li Y."/>
            <person name="Zhou Q."/>
            <person name="Bi G."/>
            <person name="Li C."/>
            <person name="Du R."/>
            <person name="Wang X."/>
            <person name="Sun T."/>
            <person name="Guo L."/>
            <person name="Liang H."/>
            <person name="Lu P."/>
            <person name="Wu Y."/>
            <person name="Zhang Z."/>
            <person name="Ro D.K."/>
            <person name="Shang Y."/>
            <person name="Huang S."/>
            <person name="Yan J."/>
        </authorList>
    </citation>
    <scope>NUCLEOTIDE SEQUENCE [LARGE SCALE GENOMIC DNA]</scope>
    <source>
        <strain evidence="1">Ta-2019</strain>
    </source>
</reference>
<evidence type="ECO:0000313" key="1">
    <source>
        <dbReference type="EMBL" id="KAH9320407.1"/>
    </source>
</evidence>
<dbReference type="OMA" id="HKYKQIW"/>